<feature type="binding site" evidence="10">
    <location>
        <position position="420"/>
    </location>
    <ligand>
        <name>substrate</name>
    </ligand>
</feature>
<feature type="binding site" evidence="10">
    <location>
        <position position="328"/>
    </location>
    <ligand>
        <name>substrate</name>
    </ligand>
</feature>
<dbReference type="InterPro" id="IPR012131">
    <property type="entry name" value="Hstdl_DH"/>
</dbReference>
<comment type="catalytic activity">
    <reaction evidence="9 10 11">
        <text>L-histidinol + 2 NAD(+) + H2O = L-histidine + 2 NADH + 3 H(+)</text>
        <dbReference type="Rhea" id="RHEA:20641"/>
        <dbReference type="ChEBI" id="CHEBI:15377"/>
        <dbReference type="ChEBI" id="CHEBI:15378"/>
        <dbReference type="ChEBI" id="CHEBI:57540"/>
        <dbReference type="ChEBI" id="CHEBI:57595"/>
        <dbReference type="ChEBI" id="CHEBI:57699"/>
        <dbReference type="ChEBI" id="CHEBI:57945"/>
        <dbReference type="EC" id="1.1.1.23"/>
    </reaction>
</comment>
<evidence type="ECO:0000313" key="14">
    <source>
        <dbReference type="Proteomes" id="UP000786875"/>
    </source>
</evidence>
<dbReference type="NCBIfam" id="TIGR00069">
    <property type="entry name" value="hisD"/>
    <property type="match status" value="1"/>
</dbReference>
<dbReference type="Pfam" id="PF00815">
    <property type="entry name" value="Histidinol_dh"/>
    <property type="match status" value="1"/>
</dbReference>
<comment type="caution">
    <text evidence="13">The sequence shown here is derived from an EMBL/GenBank/DDBJ whole genome shotgun (WGS) entry which is preliminary data.</text>
</comment>
<comment type="similarity">
    <text evidence="3 10 11 12">Belongs to the histidinol dehydrogenase family.</text>
</comment>
<evidence type="ECO:0000256" key="11">
    <source>
        <dbReference type="PIRNR" id="PIRNR000099"/>
    </source>
</evidence>
<keyword evidence="8 10" id="KW-0560">Oxidoreductase</keyword>
<dbReference type="Gene3D" id="3.40.50.1980">
    <property type="entry name" value="Nitrogenase molybdenum iron protein domain"/>
    <property type="match status" value="2"/>
</dbReference>
<gene>
    <name evidence="10 13" type="primary">hisD</name>
    <name evidence="13" type="ORF">HGT73_05680</name>
</gene>
<feature type="binding site" evidence="10">
    <location>
        <position position="260"/>
    </location>
    <ligand>
        <name>Zn(2+)</name>
        <dbReference type="ChEBI" id="CHEBI:29105"/>
    </ligand>
</feature>
<feature type="binding site" evidence="10">
    <location>
        <position position="420"/>
    </location>
    <ligand>
        <name>Zn(2+)</name>
        <dbReference type="ChEBI" id="CHEBI:29105"/>
    </ligand>
</feature>
<feature type="binding site" evidence="10">
    <location>
        <position position="238"/>
    </location>
    <ligand>
        <name>substrate</name>
    </ligand>
</feature>
<feature type="binding site" evidence="10">
    <location>
        <position position="263"/>
    </location>
    <ligand>
        <name>substrate</name>
    </ligand>
</feature>
<sequence length="435" mass="46560">MSALNPIVSWPTLTPEQQNALLQRPAIAAAGHITQTVQQILTEVREEGDRALQRFSQQFDRVDIAQFAVSTAQVAEACQRVSPELKKAMSVARDNIETFHQAQILASVDIETLPGVRCQQVTRPIDAVGLYIPGGSAPLFSTVLMLATPAKIAGCRRRVLCSPPPIADEILYAAQLCGIDEIYQIGGAQAIAAMAFGTETLASVDKIFGPGNAWVTEAKRQVSQHLHGAAIDMPAGPSEVLVIADSGATPAFIAADLLSQAEHGPDSQVILLTPDLGIAKQVVAEVEQQLAQLSRSETAAKALASSQIIVASDLEECFAISNRYGPEHLILQLREARNWVDSIRSAGSVFLGDWSPESAGDYASGTNHVLPTYGYTATYSSLGLADFQKRMTLQELTPQGFLSLAETIEILAAAERLDAHKNAVTLRVKALKESS</sequence>
<keyword evidence="10 11" id="KW-0028">Amino-acid biosynthesis</keyword>
<dbReference type="Proteomes" id="UP000786875">
    <property type="component" value="Unassembled WGS sequence"/>
</dbReference>
<feature type="active site" description="Proton acceptor" evidence="10">
    <location>
        <position position="328"/>
    </location>
</feature>
<evidence type="ECO:0000256" key="9">
    <source>
        <dbReference type="ARBA" id="ARBA00049489"/>
    </source>
</evidence>
<name>A0ABS5T3E2_9GAMM</name>
<dbReference type="GO" id="GO:0004399">
    <property type="term" value="F:histidinol dehydrogenase activity"/>
    <property type="evidence" value="ECO:0007669"/>
    <property type="project" value="UniProtKB-EC"/>
</dbReference>
<evidence type="ECO:0000256" key="4">
    <source>
        <dbReference type="ARBA" id="ARBA00011738"/>
    </source>
</evidence>
<dbReference type="PRINTS" id="PR00083">
    <property type="entry name" value="HOLDHDRGNASE"/>
</dbReference>
<dbReference type="InterPro" id="IPR016161">
    <property type="entry name" value="Ald_DH/histidinol_DH"/>
</dbReference>
<evidence type="ECO:0000256" key="7">
    <source>
        <dbReference type="ARBA" id="ARBA00022833"/>
    </source>
</evidence>
<feature type="binding site" evidence="10">
    <location>
        <position position="260"/>
    </location>
    <ligand>
        <name>substrate</name>
    </ligand>
</feature>
<dbReference type="InterPro" id="IPR022695">
    <property type="entry name" value="Histidinol_DH_monofunct"/>
</dbReference>
<evidence type="ECO:0000256" key="12">
    <source>
        <dbReference type="RuleBase" id="RU004175"/>
    </source>
</evidence>
<dbReference type="PANTHER" id="PTHR21256:SF2">
    <property type="entry name" value="HISTIDINE BIOSYNTHESIS TRIFUNCTIONAL PROTEIN"/>
    <property type="match status" value="1"/>
</dbReference>
<evidence type="ECO:0000256" key="5">
    <source>
        <dbReference type="ARBA" id="ARBA00012965"/>
    </source>
</evidence>
<feature type="binding site" evidence="10">
    <location>
        <position position="415"/>
    </location>
    <ligand>
        <name>substrate</name>
    </ligand>
</feature>
<evidence type="ECO:0000256" key="6">
    <source>
        <dbReference type="ARBA" id="ARBA00022723"/>
    </source>
</evidence>
<dbReference type="CDD" id="cd06572">
    <property type="entry name" value="Histidinol_dh"/>
    <property type="match status" value="1"/>
</dbReference>
<evidence type="ECO:0000256" key="2">
    <source>
        <dbReference type="ARBA" id="ARBA00004940"/>
    </source>
</evidence>
<comment type="cofactor">
    <cofactor evidence="10">
        <name>Zn(2+)</name>
        <dbReference type="ChEBI" id="CHEBI:29105"/>
    </cofactor>
    <text evidence="10">Binds 1 zinc ion per subunit.</text>
</comment>
<keyword evidence="6 10" id="KW-0479">Metal-binding</keyword>
<organism evidence="13 14">
    <name type="scientific">Rosenbergiella australiborealis</name>
    <dbReference type="NCBI Taxonomy" id="1544696"/>
    <lineage>
        <taxon>Bacteria</taxon>
        <taxon>Pseudomonadati</taxon>
        <taxon>Pseudomonadota</taxon>
        <taxon>Gammaproteobacteria</taxon>
        <taxon>Enterobacterales</taxon>
        <taxon>Erwiniaceae</taxon>
        <taxon>Rosenbergiella</taxon>
    </lineage>
</organism>
<feature type="binding site" evidence="10">
    <location>
        <position position="131"/>
    </location>
    <ligand>
        <name>NAD(+)</name>
        <dbReference type="ChEBI" id="CHEBI:57540"/>
    </ligand>
</feature>
<keyword evidence="7 10" id="KW-0862">Zinc</keyword>
<dbReference type="EC" id="1.1.1.23" evidence="5 10"/>
<evidence type="ECO:0000313" key="13">
    <source>
        <dbReference type="EMBL" id="MBT0726878.1"/>
    </source>
</evidence>
<dbReference type="EMBL" id="JABBFO010000003">
    <property type="protein sequence ID" value="MBT0726878.1"/>
    <property type="molecule type" value="Genomic_DNA"/>
</dbReference>
<keyword evidence="14" id="KW-1185">Reference proteome</keyword>
<evidence type="ECO:0000256" key="3">
    <source>
        <dbReference type="ARBA" id="ARBA00010178"/>
    </source>
</evidence>
<reference evidence="13 14" key="1">
    <citation type="submission" date="2020-04" db="EMBL/GenBank/DDBJ databases">
        <title>Genome sequencing of Rosenbergiella species.</title>
        <authorList>
            <person name="Alvarez-Perez S."/>
            <person name="Lievens B."/>
        </authorList>
    </citation>
    <scope>NUCLEOTIDE SEQUENCE [LARGE SCALE GENOMIC DNA]</scope>
    <source>
        <strain evidence="13 14">CdVSA20.1</strain>
    </source>
</reference>
<evidence type="ECO:0000256" key="8">
    <source>
        <dbReference type="ARBA" id="ARBA00023002"/>
    </source>
</evidence>
<feature type="binding site" evidence="10">
    <location>
        <position position="361"/>
    </location>
    <ligand>
        <name>substrate</name>
    </ligand>
</feature>
<dbReference type="HAMAP" id="MF_01024">
    <property type="entry name" value="HisD"/>
    <property type="match status" value="1"/>
</dbReference>
<dbReference type="PROSITE" id="PS00611">
    <property type="entry name" value="HISOL_DEHYDROGENASE"/>
    <property type="match status" value="1"/>
</dbReference>
<evidence type="ECO:0000256" key="1">
    <source>
        <dbReference type="ARBA" id="ARBA00003850"/>
    </source>
</evidence>
<protein>
    <recommendedName>
        <fullName evidence="5 10">Histidinol dehydrogenase</fullName>
        <shortName evidence="10 11">HDH</shortName>
        <ecNumber evidence="5 10">1.1.1.23</ecNumber>
    </recommendedName>
</protein>
<dbReference type="InterPro" id="IPR001692">
    <property type="entry name" value="Histidinol_DH_CS"/>
</dbReference>
<dbReference type="Gene3D" id="1.20.5.1300">
    <property type="match status" value="1"/>
</dbReference>
<comment type="subunit">
    <text evidence="4 10">Homodimer.</text>
</comment>
<dbReference type="RefSeq" id="WP_214212690.1">
    <property type="nucleotide sequence ID" value="NZ_JABBFO010000003.1"/>
</dbReference>
<feature type="active site" description="Proton acceptor" evidence="10">
    <location>
        <position position="327"/>
    </location>
</feature>
<evidence type="ECO:0000256" key="10">
    <source>
        <dbReference type="HAMAP-Rule" id="MF_01024"/>
    </source>
</evidence>
<feature type="binding site" evidence="10">
    <location>
        <position position="189"/>
    </location>
    <ligand>
        <name>NAD(+)</name>
        <dbReference type="ChEBI" id="CHEBI:57540"/>
    </ligand>
</feature>
<feature type="binding site" evidence="10">
    <location>
        <position position="212"/>
    </location>
    <ligand>
        <name>NAD(+)</name>
        <dbReference type="ChEBI" id="CHEBI:57540"/>
    </ligand>
</feature>
<comment type="pathway">
    <text evidence="2 10 11">Amino-acid biosynthesis; L-histidine biosynthesis; L-histidine from 5-phospho-alpha-D-ribose 1-diphosphate: step 9/9.</text>
</comment>
<accession>A0ABS5T3E2</accession>
<keyword evidence="10 11" id="KW-0520">NAD</keyword>
<keyword evidence="10 11" id="KW-0368">Histidine biosynthesis</keyword>
<proteinExistence type="inferred from homology"/>
<dbReference type="SUPFAM" id="SSF53720">
    <property type="entry name" value="ALDH-like"/>
    <property type="match status" value="1"/>
</dbReference>
<comment type="function">
    <text evidence="1 10 11">Catalyzes the sequential NAD-dependent oxidations of L-histidinol to L-histidinaldehyde and then to L-histidine.</text>
</comment>
<dbReference type="PANTHER" id="PTHR21256">
    <property type="entry name" value="HISTIDINOL DEHYDROGENASE HDH"/>
    <property type="match status" value="1"/>
</dbReference>
<dbReference type="PIRSF" id="PIRSF000099">
    <property type="entry name" value="Histidinol_dh"/>
    <property type="match status" value="1"/>
</dbReference>
<feature type="binding site" evidence="10">
    <location>
        <position position="263"/>
    </location>
    <ligand>
        <name>Zn(2+)</name>
        <dbReference type="ChEBI" id="CHEBI:29105"/>
    </ligand>
</feature>
<feature type="binding site" evidence="10">
    <location>
        <position position="361"/>
    </location>
    <ligand>
        <name>Zn(2+)</name>
        <dbReference type="ChEBI" id="CHEBI:29105"/>
    </ligand>
</feature>